<dbReference type="PANTHER" id="PTHR23023">
    <property type="entry name" value="DIMETHYLANILINE MONOOXYGENASE"/>
    <property type="match status" value="1"/>
</dbReference>
<feature type="compositionally biased region" description="Polar residues" evidence="8">
    <location>
        <begin position="592"/>
        <end position="604"/>
    </location>
</feature>
<feature type="compositionally biased region" description="Basic and acidic residues" evidence="8">
    <location>
        <begin position="2624"/>
        <end position="2638"/>
    </location>
</feature>
<keyword evidence="11" id="KW-1185">Reference proteome</keyword>
<evidence type="ECO:0000313" key="10">
    <source>
        <dbReference type="EMBL" id="KAF8790866.1"/>
    </source>
</evidence>
<evidence type="ECO:0000259" key="9">
    <source>
        <dbReference type="Pfam" id="PF13086"/>
    </source>
</evidence>
<evidence type="ECO:0000256" key="4">
    <source>
        <dbReference type="ARBA" id="ARBA00022827"/>
    </source>
</evidence>
<protein>
    <recommendedName>
        <fullName evidence="7">Flavin-containing monooxygenase</fullName>
        <ecNumber evidence="7">1.-.-.-</ecNumber>
    </recommendedName>
</protein>
<feature type="region of interest" description="Disordered" evidence="8">
    <location>
        <begin position="1584"/>
        <end position="1611"/>
    </location>
</feature>
<feature type="region of interest" description="Disordered" evidence="8">
    <location>
        <begin position="570"/>
        <end position="624"/>
    </location>
</feature>
<dbReference type="Gene3D" id="3.50.50.60">
    <property type="entry name" value="FAD/NAD(P)-binding domain"/>
    <property type="match status" value="2"/>
</dbReference>
<feature type="compositionally biased region" description="Polar residues" evidence="8">
    <location>
        <begin position="1595"/>
        <end position="1608"/>
    </location>
</feature>
<keyword evidence="4 7" id="KW-0274">FAD</keyword>
<feature type="compositionally biased region" description="Polar residues" evidence="8">
    <location>
        <begin position="2447"/>
        <end position="2460"/>
    </location>
</feature>
<dbReference type="InterPro" id="IPR020946">
    <property type="entry name" value="Flavin_mOase-like"/>
</dbReference>
<keyword evidence="6 7" id="KW-0560">Oxidoreductase</keyword>
<feature type="region of interest" description="Disordered" evidence="8">
    <location>
        <begin position="2447"/>
        <end position="2506"/>
    </location>
</feature>
<feature type="region of interest" description="Disordered" evidence="8">
    <location>
        <begin position="238"/>
        <end position="264"/>
    </location>
</feature>
<feature type="region of interest" description="Disordered" evidence="8">
    <location>
        <begin position="1210"/>
        <end position="1244"/>
    </location>
</feature>
<feature type="compositionally biased region" description="Basic residues" evidence="8">
    <location>
        <begin position="239"/>
        <end position="253"/>
    </location>
</feature>
<comment type="cofactor">
    <cofactor evidence="1 7">
        <name>FAD</name>
        <dbReference type="ChEBI" id="CHEBI:57692"/>
    </cofactor>
</comment>
<feature type="compositionally biased region" description="Polar residues" evidence="8">
    <location>
        <begin position="826"/>
        <end position="849"/>
    </location>
</feature>
<evidence type="ECO:0000256" key="6">
    <source>
        <dbReference type="ARBA" id="ARBA00023002"/>
    </source>
</evidence>
<feature type="compositionally biased region" description="Polar residues" evidence="8">
    <location>
        <begin position="1212"/>
        <end position="1232"/>
    </location>
</feature>
<keyword evidence="3 7" id="KW-0285">Flavoprotein</keyword>
<feature type="compositionally biased region" description="Polar residues" evidence="8">
    <location>
        <begin position="2660"/>
        <end position="2672"/>
    </location>
</feature>
<feature type="compositionally biased region" description="Low complexity" evidence="8">
    <location>
        <begin position="1646"/>
        <end position="1663"/>
    </location>
</feature>
<dbReference type="FunFam" id="3.50.50.60:FF:000023">
    <property type="entry name" value="Dimethylaniline monooxygenase [N-oxide-forming]"/>
    <property type="match status" value="1"/>
</dbReference>
<reference evidence="10" key="1">
    <citation type="journal article" date="2020" name="bioRxiv">
        <title>Chromosome-level reference genome of the European wasp spider Argiope bruennichi: a resource for studies on range expansion and evolutionary adaptation.</title>
        <authorList>
            <person name="Sheffer M.M."/>
            <person name="Hoppe A."/>
            <person name="Krehenwinkel H."/>
            <person name="Uhl G."/>
            <person name="Kuss A.W."/>
            <person name="Jensen L."/>
            <person name="Jensen C."/>
            <person name="Gillespie R.G."/>
            <person name="Hoff K.J."/>
            <person name="Prost S."/>
        </authorList>
    </citation>
    <scope>NUCLEOTIDE SEQUENCE</scope>
</reference>
<feature type="compositionally biased region" description="Basic residues" evidence="8">
    <location>
        <begin position="573"/>
        <end position="590"/>
    </location>
</feature>
<evidence type="ECO:0000313" key="11">
    <source>
        <dbReference type="Proteomes" id="UP000807504"/>
    </source>
</evidence>
<evidence type="ECO:0000256" key="3">
    <source>
        <dbReference type="ARBA" id="ARBA00022630"/>
    </source>
</evidence>
<dbReference type="Pfam" id="PF00743">
    <property type="entry name" value="FMO-like"/>
    <property type="match status" value="1"/>
</dbReference>
<feature type="compositionally biased region" description="Polar residues" evidence="8">
    <location>
        <begin position="2467"/>
        <end position="2480"/>
    </location>
</feature>
<feature type="region of interest" description="Disordered" evidence="8">
    <location>
        <begin position="2112"/>
        <end position="2136"/>
    </location>
</feature>
<dbReference type="InterPro" id="IPR027417">
    <property type="entry name" value="P-loop_NTPase"/>
</dbReference>
<feature type="compositionally biased region" description="Basic residues" evidence="8">
    <location>
        <begin position="438"/>
        <end position="452"/>
    </location>
</feature>
<feature type="region of interest" description="Disordered" evidence="8">
    <location>
        <begin position="2550"/>
        <end position="2680"/>
    </location>
</feature>
<feature type="compositionally biased region" description="Basic residues" evidence="8">
    <location>
        <begin position="611"/>
        <end position="624"/>
    </location>
</feature>
<dbReference type="InterPro" id="IPR041677">
    <property type="entry name" value="DNA2/NAM7_AAA_11"/>
</dbReference>
<feature type="compositionally biased region" description="Basic residues" evidence="8">
    <location>
        <begin position="2588"/>
        <end position="2607"/>
    </location>
</feature>
<feature type="region of interest" description="Disordered" evidence="8">
    <location>
        <begin position="1067"/>
        <end position="1103"/>
    </location>
</feature>
<keyword evidence="7 10" id="KW-0503">Monooxygenase</keyword>
<feature type="compositionally biased region" description="Polar residues" evidence="8">
    <location>
        <begin position="950"/>
        <end position="966"/>
    </location>
</feature>
<dbReference type="InterPro" id="IPR050346">
    <property type="entry name" value="FMO-like"/>
</dbReference>
<dbReference type="Pfam" id="PF13086">
    <property type="entry name" value="AAA_11"/>
    <property type="match status" value="1"/>
</dbReference>
<dbReference type="GO" id="GO:0050661">
    <property type="term" value="F:NADP binding"/>
    <property type="evidence" value="ECO:0007669"/>
    <property type="project" value="InterPro"/>
</dbReference>
<gene>
    <name evidence="10" type="ORF">HNY73_005819</name>
</gene>
<evidence type="ECO:0000256" key="7">
    <source>
        <dbReference type="RuleBase" id="RU361177"/>
    </source>
</evidence>
<sequence>MSDFNNVPLLGMDINKTVELIENEGSTVSSASVVKRKAPKMRRRRRYVYSKPKKKKKKKDICENLKDTVSFPTVGLICESKDKGNHSDCSSDTIIDDLNEDLYKAEVNIKKEFPDSLLEDEHFPPPELGRLLISDGMLLSETKQSGTRRQKGARSKSRARNNKSKGSRSKKIQPEIINKIDNPLLSIKYELKEASEPPTLPVKESANIISEKMVAFPRDFQNTTNLFSASFDVAVPESKKRKPQTARRGKKKQNSYDRNIIQQPKNNILASDDYPVEYGSNLLIDESVMNNKGIPFFSNVFESSVTEMSKAKMVTAKKRSPAKRTRNNRTSVVSDISNNDVCSFLTPPLSNALEQNSLSCHPTNLSLMENKQNFRRKRASPNKNPPLLSIKYELEEPSALPVKESANISGKMAALPGDFQNTTNLFSASFDVAVPESKKRKPQTARRGKKKQNSYDRNIIQQPKNNILASDDYPVEYGSNLLIDESVMNNKGIPFFSNVFESSVTEMSKAKMVTAKKRSPAKRTRNNRTSVVSDISNNDVCSFLTPPFSNALEQNCLSCHPANISLMENKQNFKGKRASPNKKYTSKRNLKSLDSLNTNDNMNACSFPPDKKKKGSYPRKRTAKKSIGNIQKELDIVERQCSIKSGLVTSVKKELSDTFDYNDVLKHKKSNIKEIVYFDDGTGKFIPLINDVDALESSSMNITRTYVSMIFEEETSVVDEDTECFKIPSKISMNNSDANLKNTSNNSSSNAIFQPRLQPDNLVQNILDKGICESECLLQLNTSHTIDSNIPNIKKEPQDFSNSSVEMCSVDKMSSESLASDSLGSNTATQRAIQSESSSIHTSLNSDSSGANVEKLAIPVIIKKEPIDFQENENLNKSVSKSESFCQLNASHTIDLNIPNIKKEPEHFSNNYVEMCSVGKMSSESVNRSKTVECSESLASDLLSSNTATQKTFQSDSSNIHTSQNSDKSDVKANKNTASNFKKLEPGGLKTNSSAILRDIYRNINKLQKKDKALESINELAKTYVNDCHSESSVLNSDIIELSSDDDNSKTHDVAIPQFRTSVLGCGPELSESNSRSNRQVSAIKSESIQGKNYDLPSRTSESIQDKTCELPSVILSYNQIKKEPGVPPDMNKTCELPSVILSYNQIKKEPGVLPDMVNKRKKRKTSTLKVQTFPKTYDIIELSSDDDNSKTYDVAIPQFRTSVLGCGPELSESNSRNNRQVSAIKSESIQGKNYDLPSRTSESIQDKTCELPSVILSYNQIKKEPGVLPDMVNKRKNSSTHKVQTFPKTHDIIELSSDDDNSKTYDVAIPQFRTSVLGCGPELSENKTCELPSVILSYNQIKKEPGVLPDMVNKRKKRKTSTLKVQTFPKTYDIIELSSDDDNSKTYDVAIPQFRTSVLGCGPELSESNSRSNRQVSAIKSESIQDKTCELPSVILSYNQIKKEPGVLPDRMMIISKKYDVAIPQFRTSVLGCGPELSESNSRSNRQVSAIKSESIQGKNYDLPSRTSESIQDKTCELPSVILSYNQIKKEPGVLPDMVNKRKNSSTLEVQTFHYQGNERNSSGGNLKEVCLSNERETSFSVLNVDKRPKIENSQRTSSSRNESTFVETRPLPTACRANATFKSQGMAGAVKSFVSSITSVSTKKTVKNSSESKSNSSNSNSLHLRSKINNDLEDDLTITTDDSFKNLLDLNTSEFTDKKSLKEYKKCVNTHIDSSKTLENQKNLNLIEVKPEVTAEHNISSDEISFIVSEQDDISNQTSVYDTSSNSRSVAPNNIAASFQCSSPINLSSPVHEIMENSVDISDSISLKESDLLANFKKNNLKFCKHPYPGNIPFYKRKPYTGCYFRYDKEISNITVEDIGKKLKEAENQAPEDPADGRKLDFNSLIPEEVECYYRVLTAEPSKTLISKYLQKSTVSARNCNYLDEVICLSSPRTEDNASSVSETPKKVFADTASARNCNSVDDVLCIFSSPSIENSASSVFEVSAKVSADKSVDQDANESLETNKTFITSLSEQDKELGSTFTNDVIFQKGTINSLSKNVKNSQQLKPLCNNANVPGVSEINNKLQIDSHENITKGPESISEISSAAEQINLLPSVSAVKVSTCTNIFPSNNSKQSNKIDSSNEMPEGTLSKIDDSMLDNEKSDLSTSMQKILNANLPCEVLSSDMTPNNKLVSLIDKADSFISPTSEVESFVSKSNYHSENINDESLKEIPCDSNNPVLPMKHCSVINSIHEQSFTEFNVVHSVQQTSSNLNNLTSQLSKSFSDNPEHLLIPGISENATSESSINTQIEEQSSRQLSLQVNELCHSEKDDNSQTTPSVSNTVNDSLLRKLNLHTSELRKILETVNIHPSPECSKPNLLNFKETYQYDHTRHSYVSPQHVVDYGHGISMSRGEEYFYYDREPLIKIPIVHDYGHKSVKDLDIDNLDTTNKETVSTTIKARHEVSGNTPICSKSDLTPENNKDNFNKNSELPVQSSYEQQPRESEQKDEMKESATQDQDVPNVKPKYITRFQRVMARVSSKKSSKAEPNNLLTDCFPLKSSKKRPCIRKPMALVPPSNQKSTKNPPKRKKIVHLDNNPLSLTDSKNNKKTKKCKKNKSTSRSKKSTKSPPRNKSISDLSTLFRPDKIVKAEAKEESSSKSNSVKTNESHGRRVYGRVTNRGSFLTQSSINQPPKPIGKRGINMRKITKVLPDELHSMIHSPKIDIFPTSKNIPTCSDKLFKSVNRIGGSTSFIASASKTTVSTKTNFNSSSSVFKSLLPNPIMRPPHKDPRTLKSVSPDITCQSLNDSSNFLISPNVPTIFPNVPSKKSYLPCNSPLLPNPEIRPESPLISRRTLLPTPQIGFNKTVTDNEGWFTSIHAHAQNYSNPYRSIPVRDFESGVSLTTDSPSAFGSSNNFNVQPSSLTEQSSPSIAGDVHISNRSAHHRHSRTRQTKCVCLPPKSLKASIGNAVFDTADVLLLILEWNVDWLVQQQKNHDPPPISTYIKKVVNTYEDFDEYYNTYLPLMLLETWQRIYMSWTSLNQAASPYFCEVTSYSIECNCIKVQCQAIFKSSDAERGLVPEEGNIIMVKFGTKEKGGIKIFGYIRDVKIVPFDSSMSASFKYLKYSSGESLQMLLLTFSGAYSSDDFDTNQLIRIQILYNIKSTLKQNEALLNLKNSPLYKNILNPLTDGLRIVTLKIRNTDPVKDNASQCVRDIVKGILSPHPLPLLTVAKTLLSFDHYLILPSLIEMMKNSYRTKVLLCTRTSKALTDIGITLCGTSIKFVVLGKKSDIHQKLRKYLLEEVANKKLSKESSEDALINEDTRNSLLVNIKLDILKNCDVILSLIRNCHNELVAEAYADGDSIARMCCIIDEAGACTEPEILIPLLYGISKLILIGDTDVPAKVCSKAAANFGRLDRALKAEVVGKDLRGQAEGSSWKTSENLVYDVKQYSQRFPQFESHYTRNHNPGRKYLNPELNVYLSTRSGTWVLPKVGPRGLPFDMILLRKHFHTLKRYFNSTVNSFLEKKFQHEVYNLKPNHRVLDARLIMNDIIPDKILTGRVLIKGNIKKFEENAVVFEGEQTAQEIDVVIFATGYEMKIPILDDKLYKTDESQFNLYKKVFPLGLKHSTLAVIGFVECQGPTSTVAESQSRWAARIFSGKLKFPSEDILKERLIKKVTKYAGEDYMEYMNELAEEYGVKPYMSTFLFKDFYLFWSCFTGPFTSYQYRLSGPHKWNDARKAIFECYDRVTYPLSAKLFSGKYFRSKSENEEERSLPQKSRAK</sequence>
<keyword evidence="5" id="KW-0521">NADP</keyword>
<dbReference type="GO" id="GO:0050660">
    <property type="term" value="F:flavin adenine dinucleotide binding"/>
    <property type="evidence" value="ECO:0007669"/>
    <property type="project" value="InterPro"/>
</dbReference>
<dbReference type="InterPro" id="IPR036188">
    <property type="entry name" value="FAD/NAD-bd_sf"/>
</dbReference>
<dbReference type="EC" id="1.-.-.-" evidence="7"/>
<feature type="region of interest" description="Disordered" evidence="8">
    <location>
        <begin position="139"/>
        <end position="175"/>
    </location>
</feature>
<dbReference type="Gene3D" id="3.40.50.300">
    <property type="entry name" value="P-loop containing nucleotide triphosphate hydrolases"/>
    <property type="match status" value="1"/>
</dbReference>
<feature type="compositionally biased region" description="Basic and acidic residues" evidence="8">
    <location>
        <begin position="2481"/>
        <end position="2495"/>
    </location>
</feature>
<evidence type="ECO:0000256" key="2">
    <source>
        <dbReference type="ARBA" id="ARBA00009183"/>
    </source>
</evidence>
<evidence type="ECO:0000256" key="8">
    <source>
        <dbReference type="SAM" id="MobiDB-lite"/>
    </source>
</evidence>
<feature type="compositionally biased region" description="Polar residues" evidence="8">
    <location>
        <begin position="2112"/>
        <end position="2126"/>
    </location>
</feature>
<feature type="domain" description="DNA2/NAM7 helicase helicase" evidence="9">
    <location>
        <begin position="3313"/>
        <end position="3379"/>
    </location>
</feature>
<accession>A0A8T0FIV9</accession>
<name>A0A8T0FIV9_ARGBR</name>
<feature type="region of interest" description="Disordered" evidence="8">
    <location>
        <begin position="434"/>
        <end position="463"/>
    </location>
</feature>
<evidence type="ECO:0000256" key="1">
    <source>
        <dbReference type="ARBA" id="ARBA00001974"/>
    </source>
</evidence>
<feature type="region of interest" description="Disordered" evidence="8">
    <location>
        <begin position="819"/>
        <end position="849"/>
    </location>
</feature>
<feature type="compositionally biased region" description="Basic residues" evidence="8">
    <location>
        <begin position="146"/>
        <end position="171"/>
    </location>
</feature>
<organism evidence="10 11">
    <name type="scientific">Argiope bruennichi</name>
    <name type="common">Wasp spider</name>
    <name type="synonym">Aranea bruennichi</name>
    <dbReference type="NCBI Taxonomy" id="94029"/>
    <lineage>
        <taxon>Eukaryota</taxon>
        <taxon>Metazoa</taxon>
        <taxon>Ecdysozoa</taxon>
        <taxon>Arthropoda</taxon>
        <taxon>Chelicerata</taxon>
        <taxon>Arachnida</taxon>
        <taxon>Araneae</taxon>
        <taxon>Araneomorphae</taxon>
        <taxon>Entelegynae</taxon>
        <taxon>Araneoidea</taxon>
        <taxon>Araneidae</taxon>
        <taxon>Argiope</taxon>
    </lineage>
</organism>
<proteinExistence type="inferred from homology"/>
<feature type="region of interest" description="Disordered" evidence="8">
    <location>
        <begin position="1646"/>
        <end position="1665"/>
    </location>
</feature>
<dbReference type="Proteomes" id="UP000807504">
    <property type="component" value="Unassembled WGS sequence"/>
</dbReference>
<dbReference type="EMBL" id="JABXBU010000011">
    <property type="protein sequence ID" value="KAF8790866.1"/>
    <property type="molecule type" value="Genomic_DNA"/>
</dbReference>
<dbReference type="GO" id="GO:0004499">
    <property type="term" value="F:N,N-dimethylaniline monooxygenase activity"/>
    <property type="evidence" value="ECO:0007669"/>
    <property type="project" value="InterPro"/>
</dbReference>
<comment type="similarity">
    <text evidence="2 7">Belongs to the FMO family.</text>
</comment>
<feature type="region of interest" description="Disordered" evidence="8">
    <location>
        <begin position="950"/>
        <end position="973"/>
    </location>
</feature>
<reference evidence="10" key="2">
    <citation type="submission" date="2020-06" db="EMBL/GenBank/DDBJ databases">
        <authorList>
            <person name="Sheffer M."/>
        </authorList>
    </citation>
    <scope>NUCLEOTIDE SEQUENCE</scope>
</reference>
<comment type="caution">
    <text evidence="10">The sequence shown here is derived from an EMBL/GenBank/DDBJ whole genome shotgun (WGS) entry which is preliminary data.</text>
</comment>
<feature type="compositionally biased region" description="Polar residues" evidence="8">
    <location>
        <begin position="1071"/>
        <end position="1091"/>
    </location>
</feature>
<evidence type="ECO:0000256" key="5">
    <source>
        <dbReference type="ARBA" id="ARBA00022857"/>
    </source>
</evidence>
<dbReference type="GO" id="GO:0004386">
    <property type="term" value="F:helicase activity"/>
    <property type="evidence" value="ECO:0007669"/>
    <property type="project" value="InterPro"/>
</dbReference>
<dbReference type="SUPFAM" id="SSF51905">
    <property type="entry name" value="FAD/NAD(P)-binding domain"/>
    <property type="match status" value="1"/>
</dbReference>